<evidence type="ECO:0000256" key="3">
    <source>
        <dbReference type="ARBA" id="ARBA00023015"/>
    </source>
</evidence>
<dbReference type="Proteomes" id="UP001174908">
    <property type="component" value="Unassembled WGS sequence"/>
</dbReference>
<dbReference type="Gene3D" id="1.10.10.10">
    <property type="entry name" value="Winged helix-like DNA-binding domain superfamily/Winged helix DNA-binding domain"/>
    <property type="match status" value="1"/>
</dbReference>
<dbReference type="InterPro" id="IPR036388">
    <property type="entry name" value="WH-like_DNA-bd_sf"/>
</dbReference>
<dbReference type="InterPro" id="IPR039420">
    <property type="entry name" value="WalR-like"/>
</dbReference>
<reference evidence="10" key="1">
    <citation type="submission" date="2023-06" db="EMBL/GenBank/DDBJ databases">
        <authorList>
            <person name="Jiang Y."/>
            <person name="Liu Q."/>
        </authorList>
    </citation>
    <scope>NUCLEOTIDE SEQUENCE</scope>
    <source>
        <strain evidence="10">CGMCC 1.12089</strain>
    </source>
</reference>
<dbReference type="NCBIfam" id="TIGR01387">
    <property type="entry name" value="cztR_silR_copR"/>
    <property type="match status" value="1"/>
</dbReference>
<proteinExistence type="predicted"/>
<dbReference type="Gene3D" id="6.10.250.690">
    <property type="match status" value="1"/>
</dbReference>
<feature type="modified residue" description="4-aspartylphosphate" evidence="6">
    <location>
        <position position="51"/>
    </location>
</feature>
<feature type="domain" description="Response regulatory" evidence="8">
    <location>
        <begin position="2"/>
        <end position="115"/>
    </location>
</feature>
<feature type="domain" description="OmpR/PhoB-type" evidence="9">
    <location>
        <begin position="123"/>
        <end position="221"/>
    </location>
</feature>
<evidence type="ECO:0000256" key="4">
    <source>
        <dbReference type="ARBA" id="ARBA00023125"/>
    </source>
</evidence>
<evidence type="ECO:0000259" key="9">
    <source>
        <dbReference type="PROSITE" id="PS51755"/>
    </source>
</evidence>
<evidence type="ECO:0000256" key="5">
    <source>
        <dbReference type="ARBA" id="ARBA00023163"/>
    </source>
</evidence>
<keyword evidence="1 6" id="KW-0597">Phosphoprotein</keyword>
<feature type="DNA-binding region" description="OmpR/PhoB-type" evidence="7">
    <location>
        <begin position="123"/>
        <end position="221"/>
    </location>
</feature>
<protein>
    <submittedName>
        <fullName evidence="10">Heavy metal response regulator transcription factor</fullName>
    </submittedName>
</protein>
<name>A0ABT7NGG7_9BURK</name>
<organism evidence="10 11">
    <name type="scientific">Variovorax dokdonensis</name>
    <dbReference type="NCBI Taxonomy" id="344883"/>
    <lineage>
        <taxon>Bacteria</taxon>
        <taxon>Pseudomonadati</taxon>
        <taxon>Pseudomonadota</taxon>
        <taxon>Betaproteobacteria</taxon>
        <taxon>Burkholderiales</taxon>
        <taxon>Comamonadaceae</taxon>
        <taxon>Variovorax</taxon>
    </lineage>
</organism>
<accession>A0ABT7NGG7</accession>
<dbReference type="SMART" id="SM00448">
    <property type="entry name" value="REC"/>
    <property type="match status" value="1"/>
</dbReference>
<keyword evidence="4 7" id="KW-0238">DNA-binding</keyword>
<dbReference type="InterPro" id="IPR011006">
    <property type="entry name" value="CheY-like_superfamily"/>
</dbReference>
<dbReference type="CDD" id="cd19935">
    <property type="entry name" value="REC_OmpR_CusR-like"/>
    <property type="match status" value="1"/>
</dbReference>
<dbReference type="RefSeq" id="WP_286662124.1">
    <property type="nucleotide sequence ID" value="NZ_JASZYV010000005.1"/>
</dbReference>
<keyword evidence="2" id="KW-0902">Two-component regulatory system</keyword>
<evidence type="ECO:0000256" key="7">
    <source>
        <dbReference type="PROSITE-ProRule" id="PRU01091"/>
    </source>
</evidence>
<evidence type="ECO:0000259" key="8">
    <source>
        <dbReference type="PROSITE" id="PS50110"/>
    </source>
</evidence>
<dbReference type="InterPro" id="IPR006291">
    <property type="entry name" value="CusR-like"/>
</dbReference>
<keyword evidence="5" id="KW-0804">Transcription</keyword>
<dbReference type="PROSITE" id="PS50110">
    <property type="entry name" value="RESPONSE_REGULATORY"/>
    <property type="match status" value="1"/>
</dbReference>
<dbReference type="InterPro" id="IPR001867">
    <property type="entry name" value="OmpR/PhoB-type_DNA-bd"/>
</dbReference>
<dbReference type="Pfam" id="PF00072">
    <property type="entry name" value="Response_reg"/>
    <property type="match status" value="1"/>
</dbReference>
<keyword evidence="11" id="KW-1185">Reference proteome</keyword>
<evidence type="ECO:0000313" key="10">
    <source>
        <dbReference type="EMBL" id="MDM0047016.1"/>
    </source>
</evidence>
<dbReference type="SMART" id="SM00862">
    <property type="entry name" value="Trans_reg_C"/>
    <property type="match status" value="1"/>
</dbReference>
<keyword evidence="3" id="KW-0805">Transcription regulation</keyword>
<evidence type="ECO:0000256" key="1">
    <source>
        <dbReference type="ARBA" id="ARBA00022553"/>
    </source>
</evidence>
<dbReference type="EMBL" id="JASZYV010000005">
    <property type="protein sequence ID" value="MDM0047016.1"/>
    <property type="molecule type" value="Genomic_DNA"/>
</dbReference>
<comment type="caution">
    <text evidence="10">The sequence shown here is derived from an EMBL/GenBank/DDBJ whole genome shotgun (WGS) entry which is preliminary data.</text>
</comment>
<dbReference type="PANTHER" id="PTHR48111:SF76">
    <property type="entry name" value="TWO-COMPONENT RESPONSE REGULATOR"/>
    <property type="match status" value="1"/>
</dbReference>
<dbReference type="Gene3D" id="3.40.50.2300">
    <property type="match status" value="1"/>
</dbReference>
<dbReference type="CDD" id="cd00383">
    <property type="entry name" value="trans_reg_C"/>
    <property type="match status" value="1"/>
</dbReference>
<sequence>MHLLIVEDEEKLGNYLRKGLVESGFSVDVARDGQSGLAFAQTGNYDALILDVMLPGLNGFEVLQEVRRSSKMPILVLTARDDVEDRVRGLELGADDYLAKPFAFMELLARVRALLRRGPMHEATRFTIGDLQLDTTTRRTTRGGKRLDLTAKEFALLSLLLRRQGQVLSRAVLADQVWGMNFDSETNVVDVAVRRLRSKIDDPFDVKLLHTVRGMGYVMELRVDER</sequence>
<gene>
    <name evidence="10" type="ORF">QTH91_21170</name>
</gene>
<dbReference type="SUPFAM" id="SSF52172">
    <property type="entry name" value="CheY-like"/>
    <property type="match status" value="1"/>
</dbReference>
<dbReference type="PROSITE" id="PS51755">
    <property type="entry name" value="OMPR_PHOB"/>
    <property type="match status" value="1"/>
</dbReference>
<evidence type="ECO:0000256" key="6">
    <source>
        <dbReference type="PROSITE-ProRule" id="PRU00169"/>
    </source>
</evidence>
<evidence type="ECO:0000313" key="11">
    <source>
        <dbReference type="Proteomes" id="UP001174908"/>
    </source>
</evidence>
<dbReference type="InterPro" id="IPR001789">
    <property type="entry name" value="Sig_transdc_resp-reg_receiver"/>
</dbReference>
<dbReference type="Pfam" id="PF00486">
    <property type="entry name" value="Trans_reg_C"/>
    <property type="match status" value="1"/>
</dbReference>
<evidence type="ECO:0000256" key="2">
    <source>
        <dbReference type="ARBA" id="ARBA00023012"/>
    </source>
</evidence>
<dbReference type="PANTHER" id="PTHR48111">
    <property type="entry name" value="REGULATOR OF RPOS"/>
    <property type="match status" value="1"/>
</dbReference>